<dbReference type="CTD" id="644994"/>
<proteinExistence type="predicted"/>
<dbReference type="PANTHER" id="PTHR37865">
    <property type="entry name" value="SMALL INTEGRAL MEMBRANE PROTEIN 23"/>
    <property type="match status" value="1"/>
</dbReference>
<protein>
    <submittedName>
        <fullName evidence="3">Small integral membrane protein 23</fullName>
    </submittedName>
</protein>
<organism evidence="2 3">
    <name type="scientific">Hipposideros armiger</name>
    <name type="common">Great Himalayan leaf-nosed bat</name>
    <dbReference type="NCBI Taxonomy" id="186990"/>
    <lineage>
        <taxon>Eukaryota</taxon>
        <taxon>Metazoa</taxon>
        <taxon>Chordata</taxon>
        <taxon>Craniata</taxon>
        <taxon>Vertebrata</taxon>
        <taxon>Euteleostomi</taxon>
        <taxon>Mammalia</taxon>
        <taxon>Eutheria</taxon>
        <taxon>Laurasiatheria</taxon>
        <taxon>Chiroptera</taxon>
        <taxon>Yinpterochiroptera</taxon>
        <taxon>Rhinolophoidea</taxon>
        <taxon>Hipposideridae</taxon>
        <taxon>Hipposideros</taxon>
    </lineage>
</organism>
<sequence length="140" mass="16140">MVIHQVGSRGRVAAELSEQRRGSRCEDKKQTLLVLLVLVLYVGTGISGRSWEVSERIRECNHPQNPVASQGFEYHTKDPADEPIKVIRNWLKDNLHVFLEKLETEVRELEQLVQNLEDWLDTLLGEGHAEDPCFIFKIHL</sequence>
<dbReference type="RefSeq" id="XP_019491491.1">
    <property type="nucleotide sequence ID" value="XM_019635946.1"/>
</dbReference>
<name>A0A8B7QS61_HIPAR</name>
<dbReference type="InterPro" id="IPR027880">
    <property type="entry name" value="DUF4635"/>
</dbReference>
<keyword evidence="1" id="KW-0175">Coiled coil</keyword>
<keyword evidence="2" id="KW-1185">Reference proteome</keyword>
<reference evidence="3" key="1">
    <citation type="submission" date="2025-08" db="UniProtKB">
        <authorList>
            <consortium name="RefSeq"/>
        </authorList>
    </citation>
    <scope>IDENTIFICATION</scope>
    <source>
        <tissue evidence="3">Muscle</tissue>
    </source>
</reference>
<accession>A0A8B7QS61</accession>
<dbReference type="Proteomes" id="UP000694851">
    <property type="component" value="Unplaced"/>
</dbReference>
<dbReference type="PANTHER" id="PTHR37865:SF1">
    <property type="entry name" value="SMALL INTEGRAL MEMBRANE PROTEIN 23"/>
    <property type="match status" value="1"/>
</dbReference>
<evidence type="ECO:0000313" key="2">
    <source>
        <dbReference type="Proteomes" id="UP000694851"/>
    </source>
</evidence>
<dbReference type="AlphaFoldDB" id="A0A8B7QS61"/>
<dbReference type="Pfam" id="PF15466">
    <property type="entry name" value="DUF4635"/>
    <property type="match status" value="1"/>
</dbReference>
<gene>
    <name evidence="3" type="primary">SMIM23</name>
</gene>
<dbReference type="KEGG" id="hai:109379389"/>
<feature type="coiled-coil region" evidence="1">
    <location>
        <begin position="92"/>
        <end position="126"/>
    </location>
</feature>
<dbReference type="GeneID" id="109379389"/>
<dbReference type="OrthoDB" id="9450349at2759"/>
<evidence type="ECO:0000256" key="1">
    <source>
        <dbReference type="SAM" id="Coils"/>
    </source>
</evidence>
<evidence type="ECO:0000313" key="3">
    <source>
        <dbReference type="RefSeq" id="XP_019491491.1"/>
    </source>
</evidence>